<gene>
    <name evidence="1" type="ORF">MJAP1_003093</name>
</gene>
<sequence>MCQNLYLNSATDFCLWGPTGPKPQGIGDAERGVVSYCTKAGRGTRTIPDGTLKSVHFVKTPHYVQVSGTGNFENIFISAQGGGGELDPHGADELGNPIGGLVFSNAFGKGLMQVHEWLTLQNNFMDKETYCLRACPDGDSAYQYCKNIYDELGCNFNMPTTPDQLGVFESCEGDDAQIVGVYTNNGVVPHPQ</sequence>
<evidence type="ECO:0000313" key="2">
    <source>
        <dbReference type="Proteomes" id="UP001217754"/>
    </source>
</evidence>
<dbReference type="AlphaFoldDB" id="A0AAF0JB40"/>
<dbReference type="GeneID" id="85226744"/>
<keyword evidence="2" id="KW-1185">Reference proteome</keyword>
<accession>A0AAF0JB40</accession>
<dbReference type="EMBL" id="CP119962">
    <property type="protein sequence ID" value="WFD40108.1"/>
    <property type="molecule type" value="Genomic_DNA"/>
</dbReference>
<evidence type="ECO:0000313" key="1">
    <source>
        <dbReference type="EMBL" id="WFD40108.1"/>
    </source>
</evidence>
<protein>
    <submittedName>
        <fullName evidence="1">Uncharacterized protein</fullName>
    </submittedName>
</protein>
<proteinExistence type="predicted"/>
<dbReference type="RefSeq" id="XP_060123005.1">
    <property type="nucleotide sequence ID" value="XM_060267022.1"/>
</dbReference>
<name>A0AAF0JB40_9BASI</name>
<reference evidence="1" key="1">
    <citation type="submission" date="2023-03" db="EMBL/GenBank/DDBJ databases">
        <title>Mating type loci evolution in Malassezia.</title>
        <authorList>
            <person name="Coelho M.A."/>
        </authorList>
    </citation>
    <scope>NUCLEOTIDE SEQUENCE</scope>
    <source>
        <strain evidence="1">CBS 9431</strain>
    </source>
</reference>
<dbReference type="Proteomes" id="UP001217754">
    <property type="component" value="Chromosome 5"/>
</dbReference>
<organism evidence="1 2">
    <name type="scientific">Malassezia japonica</name>
    <dbReference type="NCBI Taxonomy" id="223818"/>
    <lineage>
        <taxon>Eukaryota</taxon>
        <taxon>Fungi</taxon>
        <taxon>Dikarya</taxon>
        <taxon>Basidiomycota</taxon>
        <taxon>Ustilaginomycotina</taxon>
        <taxon>Malasseziomycetes</taxon>
        <taxon>Malasseziales</taxon>
        <taxon>Malasseziaceae</taxon>
        <taxon>Malassezia</taxon>
    </lineage>
</organism>